<dbReference type="AlphaFoldDB" id="A0A934SXW2"/>
<dbReference type="InterPro" id="IPR045584">
    <property type="entry name" value="Pilin-like"/>
</dbReference>
<feature type="region of interest" description="Disordered" evidence="4">
    <location>
        <begin position="138"/>
        <end position="161"/>
    </location>
</feature>
<keyword evidence="5" id="KW-0812">Transmembrane</keyword>
<keyword evidence="5" id="KW-1133">Transmembrane helix</keyword>
<evidence type="ECO:0000256" key="2">
    <source>
        <dbReference type="ARBA" id="ARBA00022481"/>
    </source>
</evidence>
<accession>A0A934SXW2</accession>
<name>A0A934SXW2_9BURK</name>
<evidence type="ECO:0000313" key="6">
    <source>
        <dbReference type="EMBL" id="MBK4734897.1"/>
    </source>
</evidence>
<dbReference type="SUPFAM" id="SSF54523">
    <property type="entry name" value="Pili subunits"/>
    <property type="match status" value="1"/>
</dbReference>
<protein>
    <submittedName>
        <fullName evidence="6">Pilin</fullName>
    </submittedName>
</protein>
<dbReference type="InterPro" id="IPR001082">
    <property type="entry name" value="Pilin"/>
</dbReference>
<evidence type="ECO:0000256" key="3">
    <source>
        <dbReference type="RuleBase" id="RU000389"/>
    </source>
</evidence>
<evidence type="ECO:0000256" key="1">
    <source>
        <dbReference type="ARBA" id="ARBA00005233"/>
    </source>
</evidence>
<dbReference type="EMBL" id="JAEPBG010000003">
    <property type="protein sequence ID" value="MBK4734897.1"/>
    <property type="molecule type" value="Genomic_DNA"/>
</dbReference>
<dbReference type="Pfam" id="PF00114">
    <property type="entry name" value="Pilin"/>
    <property type="match status" value="1"/>
</dbReference>
<proteinExistence type="inferred from homology"/>
<sequence length="161" mass="15978">MRGVGGFTLIELMIVVAIIGILAAVAIPSYQNYVAKAKMGAAYSDISSGKIGYEAAFVDGKTVDLTTIGLPSSTGNCKLITVTAPNTTSGAATPAIKCDINNPGPSLGASAYIQINRDASGQYACVTSVDTKYQPTGCSGAAGGNNTTNNSGTTGTTGAGG</sequence>
<comment type="caution">
    <text evidence="6">The sequence shown here is derived from an EMBL/GenBank/DDBJ whole genome shotgun (WGS) entry which is preliminary data.</text>
</comment>
<evidence type="ECO:0000256" key="5">
    <source>
        <dbReference type="SAM" id="Phobius"/>
    </source>
</evidence>
<evidence type="ECO:0000313" key="7">
    <source>
        <dbReference type="Proteomes" id="UP000622890"/>
    </source>
</evidence>
<dbReference type="NCBIfam" id="TIGR02532">
    <property type="entry name" value="IV_pilin_GFxxxE"/>
    <property type="match status" value="1"/>
</dbReference>
<dbReference type="Proteomes" id="UP000622890">
    <property type="component" value="Unassembled WGS sequence"/>
</dbReference>
<dbReference type="Gene3D" id="3.30.700.10">
    <property type="entry name" value="Glycoprotein, Type 4 Pilin"/>
    <property type="match status" value="1"/>
</dbReference>
<dbReference type="InterPro" id="IPR012902">
    <property type="entry name" value="N_methyl_site"/>
</dbReference>
<dbReference type="GO" id="GO:0009289">
    <property type="term" value="C:pilus"/>
    <property type="evidence" value="ECO:0007669"/>
    <property type="project" value="InterPro"/>
</dbReference>
<feature type="compositionally biased region" description="Low complexity" evidence="4">
    <location>
        <begin position="138"/>
        <end position="154"/>
    </location>
</feature>
<keyword evidence="7" id="KW-1185">Reference proteome</keyword>
<dbReference type="GO" id="GO:0007155">
    <property type="term" value="P:cell adhesion"/>
    <property type="evidence" value="ECO:0007669"/>
    <property type="project" value="InterPro"/>
</dbReference>
<organism evidence="6 7">
    <name type="scientific">Noviherbaspirillum pedocola</name>
    <dbReference type="NCBI Taxonomy" id="2801341"/>
    <lineage>
        <taxon>Bacteria</taxon>
        <taxon>Pseudomonadati</taxon>
        <taxon>Pseudomonadota</taxon>
        <taxon>Betaproteobacteria</taxon>
        <taxon>Burkholderiales</taxon>
        <taxon>Oxalobacteraceae</taxon>
        <taxon>Noviherbaspirillum</taxon>
    </lineage>
</organism>
<keyword evidence="5" id="KW-0472">Membrane</keyword>
<dbReference type="Pfam" id="PF07963">
    <property type="entry name" value="N_methyl"/>
    <property type="match status" value="1"/>
</dbReference>
<feature type="transmembrane region" description="Helical" evidence="5">
    <location>
        <begin position="6"/>
        <end position="30"/>
    </location>
</feature>
<gene>
    <name evidence="6" type="ORF">JJB74_09795</name>
</gene>
<evidence type="ECO:0000256" key="4">
    <source>
        <dbReference type="SAM" id="MobiDB-lite"/>
    </source>
</evidence>
<comment type="similarity">
    <text evidence="1 3">Belongs to the N-Me-Phe pilin family.</text>
</comment>
<keyword evidence="2" id="KW-0488">Methylation</keyword>
<reference evidence="6" key="1">
    <citation type="submission" date="2021-01" db="EMBL/GenBank/DDBJ databases">
        <title>Genome sequence of strain Noviherbaspirillum sp. DKR-6.</title>
        <authorList>
            <person name="Chaudhary D.K."/>
        </authorList>
    </citation>
    <scope>NUCLEOTIDE SEQUENCE</scope>
    <source>
        <strain evidence="6">DKR-6</strain>
    </source>
</reference>
<keyword evidence="3" id="KW-0281">Fimbrium</keyword>
<dbReference type="PROSITE" id="PS00409">
    <property type="entry name" value="PROKAR_NTER_METHYL"/>
    <property type="match status" value="1"/>
</dbReference>